<evidence type="ECO:0000256" key="1">
    <source>
        <dbReference type="SAM" id="Phobius"/>
    </source>
</evidence>
<dbReference type="RefSeq" id="XP_067821749.1">
    <property type="nucleotide sequence ID" value="XM_067961360.1"/>
</dbReference>
<reference evidence="2 3" key="1">
    <citation type="journal article" date="2021" name="Genome Biol.">
        <title>AFLAP: assembly-free linkage analysis pipeline using k-mers from genome sequencing data.</title>
        <authorList>
            <person name="Fletcher K."/>
            <person name="Zhang L."/>
            <person name="Gil J."/>
            <person name="Han R."/>
            <person name="Cavanaugh K."/>
            <person name="Michelmore R."/>
        </authorList>
    </citation>
    <scope>NUCLEOTIDE SEQUENCE [LARGE SCALE GENOMIC DNA]</scope>
    <source>
        <strain evidence="2 3">SF5</strain>
    </source>
</reference>
<keyword evidence="1" id="KW-0812">Transmembrane</keyword>
<name>A0A976NY53_BRELC</name>
<protein>
    <submittedName>
        <fullName evidence="2">Uncharacterized protein</fullName>
    </submittedName>
</protein>
<organism evidence="2 3">
    <name type="scientific">Bremia lactucae</name>
    <name type="common">Lettuce downy mildew</name>
    <dbReference type="NCBI Taxonomy" id="4779"/>
    <lineage>
        <taxon>Eukaryota</taxon>
        <taxon>Sar</taxon>
        <taxon>Stramenopiles</taxon>
        <taxon>Oomycota</taxon>
        <taxon>Peronosporomycetes</taxon>
        <taxon>Peronosporales</taxon>
        <taxon>Peronosporaceae</taxon>
        <taxon>Bremia</taxon>
    </lineage>
</organism>
<keyword evidence="1" id="KW-0472">Membrane</keyword>
<evidence type="ECO:0000313" key="3">
    <source>
        <dbReference type="Proteomes" id="UP000294530"/>
    </source>
</evidence>
<dbReference type="KEGG" id="blac:94347031"/>
<accession>A0A976NY53</accession>
<keyword evidence="3" id="KW-1185">Reference proteome</keyword>
<feature type="transmembrane region" description="Helical" evidence="1">
    <location>
        <begin position="62"/>
        <end position="82"/>
    </location>
</feature>
<dbReference type="OrthoDB" id="124577at2759"/>
<dbReference type="EMBL" id="SHOA02000038">
    <property type="protein sequence ID" value="TDH72250.1"/>
    <property type="molecule type" value="Genomic_DNA"/>
</dbReference>
<dbReference type="GeneID" id="94347031"/>
<dbReference type="AlphaFoldDB" id="A0A976NY53"/>
<evidence type="ECO:0000313" key="2">
    <source>
        <dbReference type="EMBL" id="TDH72250.1"/>
    </source>
</evidence>
<gene>
    <name evidence="2" type="ORF">CCR75_003263</name>
</gene>
<comment type="caution">
    <text evidence="2">The sequence shown here is derived from an EMBL/GenBank/DDBJ whole genome shotgun (WGS) entry which is preliminary data.</text>
</comment>
<dbReference type="Proteomes" id="UP000294530">
    <property type="component" value="Unassembled WGS sequence"/>
</dbReference>
<proteinExistence type="predicted"/>
<keyword evidence="1" id="KW-1133">Transmembrane helix</keyword>
<sequence>MTTFTSELLREMIITAESKSEDWEGNIFGYKERRGPKACMVAVNKAGYHTNLRTRSQQPRQGVVVVIIVVGIILNVIARILMGRRTQEQIMRVQEGHNWSNEPQKIGLMKVKKFKSVKSLLEMLSNLSIKTIKIVDGTLIRGPMHISQRAASTPRRCKAWKIARGTHLSRNLLTASIPKRKG</sequence>